<dbReference type="InterPro" id="IPR024072">
    <property type="entry name" value="DHFR-like_dom_sf"/>
</dbReference>
<accession>A0A2S5B014</accession>
<evidence type="ECO:0000256" key="5">
    <source>
        <dbReference type="ARBA" id="ARBA00022857"/>
    </source>
</evidence>
<dbReference type="CDD" id="cd00209">
    <property type="entry name" value="DHFR"/>
    <property type="match status" value="1"/>
</dbReference>
<dbReference type="Pfam" id="PF00186">
    <property type="entry name" value="DHFR_1"/>
    <property type="match status" value="1"/>
</dbReference>
<dbReference type="STRING" id="741276.A0A2S5B014"/>
<dbReference type="EC" id="1.5.1.3" evidence="2"/>
<feature type="domain" description="DHFR" evidence="8">
    <location>
        <begin position="9"/>
        <end position="244"/>
    </location>
</feature>
<dbReference type="PROSITE" id="PS51330">
    <property type="entry name" value="DHFR_2"/>
    <property type="match status" value="1"/>
</dbReference>
<dbReference type="PRINTS" id="PR00070">
    <property type="entry name" value="DHFR"/>
</dbReference>
<evidence type="ECO:0000256" key="4">
    <source>
        <dbReference type="ARBA" id="ARBA00022563"/>
    </source>
</evidence>
<keyword evidence="6" id="KW-0560">Oxidoreductase</keyword>
<comment type="pathway">
    <text evidence="1">Cofactor biosynthesis; tetrahydrofolate biosynthesis; 5,6,7,8-tetrahydrofolate from 7,8-dihydrofolate: step 1/1.</text>
</comment>
<evidence type="ECO:0000256" key="7">
    <source>
        <dbReference type="RuleBase" id="RU004474"/>
    </source>
</evidence>
<keyword evidence="5" id="KW-0521">NADP</keyword>
<reference evidence="9 10" key="1">
    <citation type="journal article" date="2018" name="Front. Microbiol.">
        <title>Prospects for Fungal Bioremediation of Acidic Radioactive Waste Sites: Characterization and Genome Sequence of Rhodotorula taiwanensis MD1149.</title>
        <authorList>
            <person name="Tkavc R."/>
            <person name="Matrosova V.Y."/>
            <person name="Grichenko O.E."/>
            <person name="Gostincar C."/>
            <person name="Volpe R.P."/>
            <person name="Klimenkova P."/>
            <person name="Gaidamakova E.K."/>
            <person name="Zhou C.E."/>
            <person name="Stewart B.J."/>
            <person name="Lyman M.G."/>
            <person name="Malfatti S.A."/>
            <person name="Rubinfeld B."/>
            <person name="Courtot M."/>
            <person name="Singh J."/>
            <person name="Dalgard C.L."/>
            <person name="Hamilton T."/>
            <person name="Frey K.G."/>
            <person name="Gunde-Cimerman N."/>
            <person name="Dugan L."/>
            <person name="Daly M.J."/>
        </authorList>
    </citation>
    <scope>NUCLEOTIDE SEQUENCE [LARGE SCALE GENOMIC DNA]</scope>
    <source>
        <strain evidence="9 10">MD1149</strain>
    </source>
</reference>
<dbReference type="AlphaFoldDB" id="A0A2S5B014"/>
<dbReference type="InterPro" id="IPR012259">
    <property type="entry name" value="DHFR"/>
</dbReference>
<dbReference type="GO" id="GO:0004146">
    <property type="term" value="F:dihydrofolate reductase activity"/>
    <property type="evidence" value="ECO:0007669"/>
    <property type="project" value="UniProtKB-EC"/>
</dbReference>
<evidence type="ECO:0000256" key="1">
    <source>
        <dbReference type="ARBA" id="ARBA00004903"/>
    </source>
</evidence>
<dbReference type="PROSITE" id="PS00075">
    <property type="entry name" value="DHFR_1"/>
    <property type="match status" value="1"/>
</dbReference>
<dbReference type="GO" id="GO:0046654">
    <property type="term" value="P:tetrahydrofolate biosynthetic process"/>
    <property type="evidence" value="ECO:0007669"/>
    <property type="project" value="UniProtKB-UniPathway"/>
</dbReference>
<evidence type="ECO:0000313" key="10">
    <source>
        <dbReference type="Proteomes" id="UP000237144"/>
    </source>
</evidence>
<evidence type="ECO:0000256" key="6">
    <source>
        <dbReference type="ARBA" id="ARBA00023002"/>
    </source>
</evidence>
<keyword evidence="10" id="KW-1185">Reference proteome</keyword>
<protein>
    <recommendedName>
        <fullName evidence="3">Dihydrofolate reductase</fullName>
        <ecNumber evidence="2">1.5.1.3</ecNumber>
    </recommendedName>
</protein>
<dbReference type="Proteomes" id="UP000237144">
    <property type="component" value="Unassembled WGS sequence"/>
</dbReference>
<dbReference type="GO" id="GO:0005739">
    <property type="term" value="C:mitochondrion"/>
    <property type="evidence" value="ECO:0007669"/>
    <property type="project" value="TreeGrafter"/>
</dbReference>
<organism evidence="9 10">
    <name type="scientific">Rhodotorula taiwanensis</name>
    <dbReference type="NCBI Taxonomy" id="741276"/>
    <lineage>
        <taxon>Eukaryota</taxon>
        <taxon>Fungi</taxon>
        <taxon>Dikarya</taxon>
        <taxon>Basidiomycota</taxon>
        <taxon>Pucciniomycotina</taxon>
        <taxon>Microbotryomycetes</taxon>
        <taxon>Sporidiobolales</taxon>
        <taxon>Sporidiobolaceae</taxon>
        <taxon>Rhodotorula</taxon>
    </lineage>
</organism>
<gene>
    <name evidence="9" type="ORF">BMF94_6897</name>
</gene>
<comment type="caution">
    <text evidence="9">The sequence shown here is derived from an EMBL/GenBank/DDBJ whole genome shotgun (WGS) entry which is preliminary data.</text>
</comment>
<proteinExistence type="inferred from homology"/>
<evidence type="ECO:0000256" key="3">
    <source>
        <dbReference type="ARBA" id="ARBA00018886"/>
    </source>
</evidence>
<evidence type="ECO:0000256" key="2">
    <source>
        <dbReference type="ARBA" id="ARBA00012856"/>
    </source>
</evidence>
<dbReference type="EMBL" id="PJQD01000145">
    <property type="protein sequence ID" value="POY70123.1"/>
    <property type="molecule type" value="Genomic_DNA"/>
</dbReference>
<evidence type="ECO:0000313" key="9">
    <source>
        <dbReference type="EMBL" id="POY70123.1"/>
    </source>
</evidence>
<sequence>MQDSMKPLSLTLIVAATPSNAIGRNSSLPWRLSQEMAYFARMTKGEDAHAKNAVIMGRKSWEGIPKKFRPLPGRINVVASFDLCVSSIVVWSLSLSAAHEAAVVHIFDSGDAPDTFLASSVPAAVERVRHSQQSPPRTFLIGGAQLYNAALKEATEPSLDKTPYSIDRVLLTRLFTEYPDCDTFLRDFANHQTAEGRPAWRRAGDAELREWAGWDVPTGRQTEQDKAAKGAEKIVEYEYQMWVRTDP</sequence>
<dbReference type="Gene3D" id="3.40.430.10">
    <property type="entry name" value="Dihydrofolate Reductase, subunit A"/>
    <property type="match status" value="1"/>
</dbReference>
<dbReference type="GO" id="GO:0046452">
    <property type="term" value="P:dihydrofolate metabolic process"/>
    <property type="evidence" value="ECO:0007669"/>
    <property type="project" value="TreeGrafter"/>
</dbReference>
<dbReference type="InterPro" id="IPR001796">
    <property type="entry name" value="DHFR_dom"/>
</dbReference>
<dbReference type="PANTHER" id="PTHR48069">
    <property type="entry name" value="DIHYDROFOLATE REDUCTASE"/>
    <property type="match status" value="1"/>
</dbReference>
<keyword evidence="4" id="KW-0554">One-carbon metabolism</keyword>
<dbReference type="SUPFAM" id="SSF53597">
    <property type="entry name" value="Dihydrofolate reductase-like"/>
    <property type="match status" value="1"/>
</dbReference>
<evidence type="ECO:0000259" key="8">
    <source>
        <dbReference type="PROSITE" id="PS51330"/>
    </source>
</evidence>
<name>A0A2S5B014_9BASI</name>
<comment type="similarity">
    <text evidence="7">Belongs to the dihydrofolate reductase family.</text>
</comment>
<dbReference type="GO" id="GO:0006730">
    <property type="term" value="P:one-carbon metabolic process"/>
    <property type="evidence" value="ECO:0007669"/>
    <property type="project" value="UniProtKB-KW"/>
</dbReference>
<dbReference type="GO" id="GO:0050661">
    <property type="term" value="F:NADP binding"/>
    <property type="evidence" value="ECO:0007669"/>
    <property type="project" value="InterPro"/>
</dbReference>
<dbReference type="OrthoDB" id="10261066at2759"/>
<dbReference type="GO" id="GO:0046655">
    <property type="term" value="P:folic acid metabolic process"/>
    <property type="evidence" value="ECO:0007669"/>
    <property type="project" value="TreeGrafter"/>
</dbReference>
<dbReference type="UniPathway" id="UPA00077">
    <property type="reaction ID" value="UER00158"/>
</dbReference>
<dbReference type="PANTHER" id="PTHR48069:SF3">
    <property type="entry name" value="DIHYDROFOLATE REDUCTASE"/>
    <property type="match status" value="1"/>
</dbReference>
<dbReference type="InterPro" id="IPR017925">
    <property type="entry name" value="DHFR_CS"/>
</dbReference>